<dbReference type="RefSeq" id="WP_200901164.1">
    <property type="nucleotide sequence ID" value="NZ_HF570958.1"/>
</dbReference>
<dbReference type="PANTHER" id="PTHR45953:SF1">
    <property type="entry name" value="IDURONATE 2-SULFATASE"/>
    <property type="match status" value="1"/>
</dbReference>
<dbReference type="InterPro" id="IPR017850">
    <property type="entry name" value="Alkaline_phosphatase_core_sf"/>
</dbReference>
<dbReference type="EC" id="3.1.6.6" evidence="6"/>
<dbReference type="NCBIfam" id="TIGR03417">
    <property type="entry name" value="chol_sulfatase"/>
    <property type="match status" value="1"/>
</dbReference>
<evidence type="ECO:0000256" key="1">
    <source>
        <dbReference type="ARBA" id="ARBA00008779"/>
    </source>
</evidence>
<evidence type="ECO:0000256" key="2">
    <source>
        <dbReference type="ARBA" id="ARBA00022723"/>
    </source>
</evidence>
<evidence type="ECO:0000256" key="3">
    <source>
        <dbReference type="ARBA" id="ARBA00022801"/>
    </source>
</evidence>
<evidence type="ECO:0000259" key="4">
    <source>
        <dbReference type="Pfam" id="PF00884"/>
    </source>
</evidence>
<evidence type="ECO:0000259" key="5">
    <source>
        <dbReference type="Pfam" id="PF12411"/>
    </source>
</evidence>
<dbReference type="CDD" id="cd16032">
    <property type="entry name" value="choline-sulfatase"/>
    <property type="match status" value="1"/>
</dbReference>
<feature type="domain" description="Choline sulfatase enzyme C-terminal" evidence="5">
    <location>
        <begin position="455"/>
        <end position="506"/>
    </location>
</feature>
<organism evidence="6 7">
    <name type="scientific">Nostocoides japonicum T1-X7</name>
    <dbReference type="NCBI Taxonomy" id="1194083"/>
    <lineage>
        <taxon>Bacteria</taxon>
        <taxon>Bacillati</taxon>
        <taxon>Actinomycetota</taxon>
        <taxon>Actinomycetes</taxon>
        <taxon>Micrococcales</taxon>
        <taxon>Intrasporangiaceae</taxon>
        <taxon>Nostocoides</taxon>
    </lineage>
</organism>
<proteinExistence type="inferred from homology"/>
<dbReference type="InterPro" id="IPR025863">
    <property type="entry name" value="Choline_sulf_C_dom"/>
</dbReference>
<name>A0A077M1D2_9MICO</name>
<dbReference type="InterPro" id="IPR017785">
    <property type="entry name" value="Choline-sulfatase"/>
</dbReference>
<dbReference type="AlphaFoldDB" id="A0A077M1D2"/>
<dbReference type="GO" id="GO:0046872">
    <property type="term" value="F:metal ion binding"/>
    <property type="evidence" value="ECO:0007669"/>
    <property type="project" value="UniProtKB-KW"/>
</dbReference>
<accession>A0A077M1D2</accession>
<dbReference type="FunFam" id="3.40.720.10:FF:000032">
    <property type="entry name" value="Choline sulfatase"/>
    <property type="match status" value="1"/>
</dbReference>
<dbReference type="STRING" id="1194083.BN12_370005"/>
<reference evidence="6 7" key="1">
    <citation type="journal article" date="2013" name="ISME J.">
        <title>A metabolic model for members of the genus Tetrasphaera involved in enhanced biological phosphorus removal.</title>
        <authorList>
            <person name="Kristiansen R."/>
            <person name="Nguyen H.T.T."/>
            <person name="Saunders A.M."/>
            <person name="Nielsen J.L."/>
            <person name="Wimmer R."/>
            <person name="Le V.Q."/>
            <person name="McIlroy S.J."/>
            <person name="Petrovski S."/>
            <person name="Seviour R.J."/>
            <person name="Calteau A."/>
            <person name="Nielsen K.L."/>
            <person name="Nielsen P.H."/>
        </authorList>
    </citation>
    <scope>NUCLEOTIDE SEQUENCE [LARGE SCALE GENOMIC DNA]</scope>
    <source>
        <strain evidence="6 7">T1-X7</strain>
    </source>
</reference>
<evidence type="ECO:0000313" key="6">
    <source>
        <dbReference type="EMBL" id="CCH78887.1"/>
    </source>
</evidence>
<dbReference type="GO" id="GO:0047753">
    <property type="term" value="F:choline-sulfatase activity"/>
    <property type="evidence" value="ECO:0007669"/>
    <property type="project" value="UniProtKB-EC"/>
</dbReference>
<comment type="caution">
    <text evidence="6">The sequence shown here is derived from an EMBL/GenBank/DDBJ whole genome shotgun (WGS) entry which is preliminary data.</text>
</comment>
<dbReference type="SUPFAM" id="SSF53649">
    <property type="entry name" value="Alkaline phosphatase-like"/>
    <property type="match status" value="1"/>
</dbReference>
<protein>
    <submittedName>
        <fullName evidence="6">Choline-sulfatase</fullName>
        <ecNumber evidence="6">3.1.6.6</ecNumber>
    </submittedName>
</protein>
<dbReference type="PANTHER" id="PTHR45953">
    <property type="entry name" value="IDURONATE 2-SULFATASE"/>
    <property type="match status" value="1"/>
</dbReference>
<keyword evidence="7" id="KW-1185">Reference proteome</keyword>
<evidence type="ECO:0000313" key="7">
    <source>
        <dbReference type="Proteomes" id="UP000035721"/>
    </source>
</evidence>
<dbReference type="PROSITE" id="PS00523">
    <property type="entry name" value="SULFATASE_1"/>
    <property type="match status" value="1"/>
</dbReference>
<gene>
    <name evidence="6" type="primary">betC</name>
    <name evidence="6" type="ORF">BN12_370005</name>
</gene>
<dbReference type="Pfam" id="PF00884">
    <property type="entry name" value="Sulfatase"/>
    <property type="match status" value="1"/>
</dbReference>
<dbReference type="Proteomes" id="UP000035721">
    <property type="component" value="Unassembled WGS sequence"/>
</dbReference>
<dbReference type="InterPro" id="IPR024607">
    <property type="entry name" value="Sulfatase_CS"/>
</dbReference>
<dbReference type="InterPro" id="IPR000917">
    <property type="entry name" value="Sulfatase_N"/>
</dbReference>
<dbReference type="Pfam" id="PF12411">
    <property type="entry name" value="Choline_sulf_C"/>
    <property type="match status" value="1"/>
</dbReference>
<sequence>MTSARPNVLLVMFDQVAPAALRCYGNPVTRTPTIDRLARTGVVFDAAYSNSPLCTPARYCMMTGQLPSATHGYDNAAYLASTIPTFAHYARLAGYRTVLDGKMHFVGPDQLHGFEERRTTDIYPADFGWTPNWLQPDERIDWWFHNMDSVTQAGVAEVTNQLLFDDEVGHQGVRALHDLARSDDDRPWLLVVSFTHPHDPYVTRGRYWDLYENAEIPLPAVGAEDVPADPHTLRLRAVSAMDEVDITPDDVRRARRAYYGNLSYLDEWTTRLTETLTSLGVADDTIVILLADHGDMLGERGLWYKMNFFEGSARVPLIVNAPTRFAPHRVSDPVSLVDVLPTITELAGEGVPPSVDPLAGRSLLDLCRGDARDDGVEREVIGEYMGEGAIAPIVMIRRGDLKYVHSPVDPDQLYDLAADPEERVNLAEDPDWSARVTRLRAEVGERWDLDALYDDVVDDQARRRLVNAALRTGVVTPWEYTPPLDGTRQYMRNHLDLNEVERTTRFPPVAPR</sequence>
<keyword evidence="2" id="KW-0479">Metal-binding</keyword>
<dbReference type="GO" id="GO:0005737">
    <property type="term" value="C:cytoplasm"/>
    <property type="evidence" value="ECO:0007669"/>
    <property type="project" value="TreeGrafter"/>
</dbReference>
<comment type="similarity">
    <text evidence="1">Belongs to the sulfatase family.</text>
</comment>
<feature type="domain" description="Sulfatase N-terminal" evidence="4">
    <location>
        <begin position="6"/>
        <end position="348"/>
    </location>
</feature>
<keyword evidence="3 6" id="KW-0378">Hydrolase</keyword>
<dbReference type="Gene3D" id="3.40.720.10">
    <property type="entry name" value="Alkaline Phosphatase, subunit A"/>
    <property type="match status" value="1"/>
</dbReference>
<dbReference type="EMBL" id="CAJB01000301">
    <property type="protein sequence ID" value="CCH78887.1"/>
    <property type="molecule type" value="Genomic_DNA"/>
</dbReference>